<reference evidence="4" key="1">
    <citation type="journal article" date="2019" name="Int. J. Syst. Evol. Microbiol.">
        <title>The Global Catalogue of Microorganisms (GCM) 10K type strain sequencing project: providing services to taxonomists for standard genome sequencing and annotation.</title>
        <authorList>
            <consortium name="The Broad Institute Genomics Platform"/>
            <consortium name="The Broad Institute Genome Sequencing Center for Infectious Disease"/>
            <person name="Wu L."/>
            <person name="Ma J."/>
        </authorList>
    </citation>
    <scope>NUCLEOTIDE SEQUENCE [LARGE SCALE GENOMIC DNA]</scope>
    <source>
        <strain evidence="4">CGMCC 1.15297</strain>
    </source>
</reference>
<dbReference type="InterPro" id="IPR021136">
    <property type="entry name" value="Flagellar_hook_control-like_C"/>
</dbReference>
<evidence type="ECO:0000256" key="1">
    <source>
        <dbReference type="SAM" id="MobiDB-lite"/>
    </source>
</evidence>
<feature type="region of interest" description="Disordered" evidence="1">
    <location>
        <begin position="338"/>
        <end position="360"/>
    </location>
</feature>
<dbReference type="EMBL" id="BMID01000001">
    <property type="protein sequence ID" value="GFZ96288.1"/>
    <property type="molecule type" value="Genomic_DNA"/>
</dbReference>
<dbReference type="CDD" id="cd17470">
    <property type="entry name" value="T3SS_Flik_C"/>
    <property type="match status" value="1"/>
</dbReference>
<feature type="region of interest" description="Disordered" evidence="1">
    <location>
        <begin position="457"/>
        <end position="513"/>
    </location>
</feature>
<evidence type="ECO:0000259" key="2">
    <source>
        <dbReference type="Pfam" id="PF02120"/>
    </source>
</evidence>
<name>A0ABQ1F1W8_9SPHN</name>
<comment type="caution">
    <text evidence="3">The sequence shown here is derived from an EMBL/GenBank/DDBJ whole genome shotgun (WGS) entry which is preliminary data.</text>
</comment>
<feature type="region of interest" description="Disordered" evidence="1">
    <location>
        <begin position="168"/>
        <end position="213"/>
    </location>
</feature>
<keyword evidence="4" id="KW-1185">Reference proteome</keyword>
<organism evidence="3 4">
    <name type="scientific">Blastomonas marina</name>
    <dbReference type="NCBI Taxonomy" id="1867408"/>
    <lineage>
        <taxon>Bacteria</taxon>
        <taxon>Pseudomonadati</taxon>
        <taxon>Pseudomonadota</taxon>
        <taxon>Alphaproteobacteria</taxon>
        <taxon>Sphingomonadales</taxon>
        <taxon>Sphingomonadaceae</taxon>
        <taxon>Blastomonas</taxon>
    </lineage>
</organism>
<dbReference type="Pfam" id="PF02120">
    <property type="entry name" value="Flg_hook"/>
    <property type="match status" value="1"/>
</dbReference>
<dbReference type="Gene3D" id="3.30.750.140">
    <property type="match status" value="1"/>
</dbReference>
<protein>
    <recommendedName>
        <fullName evidence="2">Flagellar hook-length control protein-like C-terminal domain-containing protein</fullName>
    </recommendedName>
</protein>
<feature type="compositionally biased region" description="Low complexity" evidence="1">
    <location>
        <begin position="457"/>
        <end position="467"/>
    </location>
</feature>
<dbReference type="Proteomes" id="UP000603317">
    <property type="component" value="Unassembled WGS sequence"/>
</dbReference>
<feature type="compositionally biased region" description="Polar residues" evidence="1">
    <location>
        <begin position="350"/>
        <end position="360"/>
    </location>
</feature>
<proteinExistence type="predicted"/>
<feature type="domain" description="Flagellar hook-length control protein-like C-terminal" evidence="2">
    <location>
        <begin position="389"/>
        <end position="456"/>
    </location>
</feature>
<sequence>MFGETLHFRLQLASSTAKLAALDGMAGMAGMVAGTAPAFPGLETLELKALPERISFAAPEGESVDRATEEFVDTDELAPTLALLAPIVDTAPSTNFVVIGTGEIPTRAASLASITTASASATGMVTGETGDERPAGQLAANAVAPEEVLADPDGDVAALLRRVRTAGTERAPVQTVAADVDRTASGRQPETAAADIEPRLDQVQGPGAHARQPAPDLARFRAASTAVANAAAEAASYGDKPAAATAPSPDQPLVAASVSDPRVGRAMRQNDDFATSRIRGGSATLRSTARIDAPDAGRELDLTGMEPGTVEDTPFQRQVATSVVDVRAGHATPLVAQHAAGTNADPASLETGTRSDNTQTLPLDQRFSDRLGAMVGAAMGNATLKDGMLRLQVTPDHLGPIEIEMDSSGLSDRLQITVESEAVRQAVAQAQGRIEQELRQAGARLAGIDVALRDSGADAQGNAQANAHTNSQADTDGRRPGPATNHDTASTAPDAAELRSAPGGEEAGNVLYA</sequence>
<evidence type="ECO:0000313" key="3">
    <source>
        <dbReference type="EMBL" id="GFZ96288.1"/>
    </source>
</evidence>
<dbReference type="InterPro" id="IPR038610">
    <property type="entry name" value="FliK-like_C_sf"/>
</dbReference>
<evidence type="ECO:0000313" key="4">
    <source>
        <dbReference type="Proteomes" id="UP000603317"/>
    </source>
</evidence>
<accession>A0ABQ1F1W8</accession>
<gene>
    <name evidence="3" type="ORF">GCM10010923_00090</name>
</gene>